<dbReference type="SUPFAM" id="SSF52540">
    <property type="entry name" value="P-loop containing nucleoside triphosphate hydrolases"/>
    <property type="match status" value="1"/>
</dbReference>
<dbReference type="InterPro" id="IPR027417">
    <property type="entry name" value="P-loop_NTPase"/>
</dbReference>
<dbReference type="AlphaFoldDB" id="A0A2U3BCN6"/>
<sequence>MDPILNPYAPGAGTPPPELSGRNELRDKLKITIARILKDRPAKSMLLVGLRGVGKTVLLEQMLRDTEEQRIHTIFIEAPENRSLPAIICPQLRLAMLKLSRIEKSKEAAIRSLRALAGFVKGLKVTYGDIEVGLDYEEELGLADNGDLEADLTTLFVEVGKTAKAGQTAIALFIDELQYIKSEQFAALITALHRCAQLKLPVVLVGAGLPQLRGKAGNAKSYAERLFDYPEVGALDKQAATDALVKPALDEDVEFDADAINIIYEKTRGYPYFLQEWGKHSWDVAQQSPITSKDVLEASELAIAAMDESFFRVRFDRLTPKEKNYLYAMATLGEGPHRSGDIAAVLNKKVSDVAPVRNNLINKGMLWMPNHGDTSFTVPLFDQFMLRIMPGL</sequence>
<dbReference type="InterPro" id="IPR041664">
    <property type="entry name" value="AAA_16"/>
</dbReference>
<gene>
    <name evidence="3" type="ORF">DI392_05395</name>
</gene>
<evidence type="ECO:0000259" key="2">
    <source>
        <dbReference type="Pfam" id="PF13191"/>
    </source>
</evidence>
<evidence type="ECO:0000313" key="3">
    <source>
        <dbReference type="EMBL" id="PWI34543.1"/>
    </source>
</evidence>
<dbReference type="PANTHER" id="PTHR34301:SF8">
    <property type="entry name" value="ATPASE DOMAIN-CONTAINING PROTEIN"/>
    <property type="match status" value="1"/>
</dbReference>
<dbReference type="RefSeq" id="WP_109318879.1">
    <property type="nucleotide sequence ID" value="NZ_QFWT01000002.1"/>
</dbReference>
<comment type="caution">
    <text evidence="3">The sequence shown here is derived from an EMBL/GenBank/DDBJ whole genome shotgun (WGS) entry which is preliminary data.</text>
</comment>
<dbReference type="PANTHER" id="PTHR34301">
    <property type="entry name" value="DNA-BINDING PROTEIN-RELATED"/>
    <property type="match status" value="1"/>
</dbReference>
<evidence type="ECO:0000256" key="1">
    <source>
        <dbReference type="SAM" id="MobiDB-lite"/>
    </source>
</evidence>
<protein>
    <submittedName>
        <fullName evidence="3">AAA family ATPase</fullName>
    </submittedName>
</protein>
<reference evidence="3 4" key="1">
    <citation type="submission" date="2018-05" db="EMBL/GenBank/DDBJ databases">
        <title>Vibrio limimaris sp. nov., isolated from marine sediment.</title>
        <authorList>
            <person name="Li C.-M."/>
        </authorList>
    </citation>
    <scope>NUCLEOTIDE SEQUENCE [LARGE SCALE GENOMIC DNA]</scope>
    <source>
        <strain evidence="3 4">E4404</strain>
    </source>
</reference>
<name>A0A2U3BCN6_9VIBR</name>
<keyword evidence="4" id="KW-1185">Reference proteome</keyword>
<evidence type="ECO:0000313" key="4">
    <source>
        <dbReference type="Proteomes" id="UP000245362"/>
    </source>
</evidence>
<feature type="region of interest" description="Disordered" evidence="1">
    <location>
        <begin position="1"/>
        <end position="21"/>
    </location>
</feature>
<dbReference type="Pfam" id="PF13191">
    <property type="entry name" value="AAA_16"/>
    <property type="match status" value="1"/>
</dbReference>
<dbReference type="EMBL" id="QFWT01000002">
    <property type="protein sequence ID" value="PWI34543.1"/>
    <property type="molecule type" value="Genomic_DNA"/>
</dbReference>
<dbReference type="Gene3D" id="3.40.50.300">
    <property type="entry name" value="P-loop containing nucleotide triphosphate hydrolases"/>
    <property type="match status" value="1"/>
</dbReference>
<dbReference type="Proteomes" id="UP000245362">
    <property type="component" value="Unassembled WGS sequence"/>
</dbReference>
<organism evidence="3 4">
    <name type="scientific">Vibrio albus</name>
    <dbReference type="NCBI Taxonomy" id="2200953"/>
    <lineage>
        <taxon>Bacteria</taxon>
        <taxon>Pseudomonadati</taxon>
        <taxon>Pseudomonadota</taxon>
        <taxon>Gammaproteobacteria</taxon>
        <taxon>Vibrionales</taxon>
        <taxon>Vibrionaceae</taxon>
        <taxon>Vibrio</taxon>
    </lineage>
</organism>
<accession>A0A2U3BCN6</accession>
<dbReference type="OrthoDB" id="2020141at2"/>
<proteinExistence type="predicted"/>
<feature type="domain" description="Orc1-like AAA ATPase" evidence="2">
    <location>
        <begin position="19"/>
        <end position="205"/>
    </location>
</feature>